<protein>
    <submittedName>
        <fullName evidence="2">Uncharacterized protein</fullName>
    </submittedName>
</protein>
<gene>
    <name evidence="2" type="ORF">C2R22_15870</name>
</gene>
<keyword evidence="1" id="KW-1133">Transmembrane helix</keyword>
<evidence type="ECO:0000313" key="3">
    <source>
        <dbReference type="Proteomes" id="UP000236584"/>
    </source>
</evidence>
<sequence length="60" mass="6805">MVLLAATFYVVRVEPFPAAYVLVGYSIPLQSLVAFVVVLLTVAAVYNETYPFLLQYFERE</sequence>
<accession>A0A2I8VLX4</accession>
<keyword evidence="1" id="KW-0472">Membrane</keyword>
<keyword evidence="1" id="KW-0812">Transmembrane</keyword>
<name>A0A2I8VLX4_9EURY</name>
<feature type="transmembrane region" description="Helical" evidence="1">
    <location>
        <begin position="25"/>
        <end position="46"/>
    </location>
</feature>
<dbReference type="GeneID" id="35593600"/>
<dbReference type="EMBL" id="CP026309">
    <property type="protein sequence ID" value="AUV82937.1"/>
    <property type="molecule type" value="Genomic_DNA"/>
</dbReference>
<dbReference type="KEGG" id="srub:C2R22_15870"/>
<keyword evidence="3" id="KW-1185">Reference proteome</keyword>
<dbReference type="RefSeq" id="WP_103426626.1">
    <property type="nucleotide sequence ID" value="NZ_CP026309.1"/>
</dbReference>
<reference evidence="2 3" key="1">
    <citation type="submission" date="2018-01" db="EMBL/GenBank/DDBJ databases">
        <title>Complete genome sequence of Salinigranum rubrum GX10T, an extremely halophilic archaeon isolated from a marine solar saltern.</title>
        <authorList>
            <person name="Han S."/>
        </authorList>
    </citation>
    <scope>NUCLEOTIDE SEQUENCE [LARGE SCALE GENOMIC DNA]</scope>
    <source>
        <strain evidence="2 3">GX10</strain>
    </source>
</reference>
<evidence type="ECO:0000256" key="1">
    <source>
        <dbReference type="SAM" id="Phobius"/>
    </source>
</evidence>
<dbReference type="AlphaFoldDB" id="A0A2I8VLX4"/>
<organism evidence="2 3">
    <name type="scientific">Salinigranum rubrum</name>
    <dbReference type="NCBI Taxonomy" id="755307"/>
    <lineage>
        <taxon>Archaea</taxon>
        <taxon>Methanobacteriati</taxon>
        <taxon>Methanobacteriota</taxon>
        <taxon>Stenosarchaea group</taxon>
        <taxon>Halobacteria</taxon>
        <taxon>Halobacteriales</taxon>
        <taxon>Haloferacaceae</taxon>
        <taxon>Salinigranum</taxon>
    </lineage>
</organism>
<evidence type="ECO:0000313" key="2">
    <source>
        <dbReference type="EMBL" id="AUV82937.1"/>
    </source>
</evidence>
<dbReference type="Proteomes" id="UP000236584">
    <property type="component" value="Chromosome"/>
</dbReference>
<proteinExistence type="predicted"/>